<evidence type="ECO:0000259" key="1">
    <source>
        <dbReference type="PROSITE" id="PS51186"/>
    </source>
</evidence>
<dbReference type="InterPro" id="IPR000182">
    <property type="entry name" value="GNAT_dom"/>
</dbReference>
<accession>A0A5C6X2F6</accession>
<name>A0A5C6X2F6_9DELT</name>
<dbReference type="AlphaFoldDB" id="A0A5C6X2F6"/>
<dbReference type="Gene3D" id="3.40.630.30">
    <property type="match status" value="1"/>
</dbReference>
<keyword evidence="2" id="KW-0808">Transferase</keyword>
<dbReference type="EMBL" id="VOSM01000009">
    <property type="protein sequence ID" value="TXD35336.1"/>
    <property type="molecule type" value="Genomic_DNA"/>
</dbReference>
<protein>
    <submittedName>
        <fullName evidence="2">GNAT family N-acetyltransferase</fullName>
    </submittedName>
</protein>
<evidence type="ECO:0000313" key="3">
    <source>
        <dbReference type="Proteomes" id="UP000321412"/>
    </source>
</evidence>
<reference evidence="2 3" key="1">
    <citation type="submission" date="2019-08" db="EMBL/GenBank/DDBJ databases">
        <title>Bradymonadales sp. TMQ4.</title>
        <authorList>
            <person name="Liang Q."/>
        </authorList>
    </citation>
    <scope>NUCLEOTIDE SEQUENCE [LARGE SCALE GENOMIC DNA]</scope>
    <source>
        <strain evidence="2 3">TMQ4</strain>
    </source>
</reference>
<organism evidence="2 3">
    <name type="scientific">Lujinxingia vulgaris</name>
    <dbReference type="NCBI Taxonomy" id="2600176"/>
    <lineage>
        <taxon>Bacteria</taxon>
        <taxon>Deltaproteobacteria</taxon>
        <taxon>Bradymonadales</taxon>
        <taxon>Lujinxingiaceae</taxon>
        <taxon>Lujinxingia</taxon>
    </lineage>
</organism>
<feature type="domain" description="N-acetyltransferase" evidence="1">
    <location>
        <begin position="130"/>
        <end position="266"/>
    </location>
</feature>
<dbReference type="RefSeq" id="WP_146982474.1">
    <property type="nucleotide sequence ID" value="NZ_VOSM01000009.1"/>
</dbReference>
<comment type="caution">
    <text evidence="2">The sequence shown here is derived from an EMBL/GenBank/DDBJ whole genome shotgun (WGS) entry which is preliminary data.</text>
</comment>
<dbReference type="CDD" id="cd04301">
    <property type="entry name" value="NAT_SF"/>
    <property type="match status" value="1"/>
</dbReference>
<gene>
    <name evidence="2" type="ORF">FRC98_16100</name>
</gene>
<proteinExistence type="predicted"/>
<dbReference type="Pfam" id="PF00583">
    <property type="entry name" value="Acetyltransf_1"/>
    <property type="match status" value="1"/>
</dbReference>
<keyword evidence="3" id="KW-1185">Reference proteome</keyword>
<dbReference type="Proteomes" id="UP000321412">
    <property type="component" value="Unassembled WGS sequence"/>
</dbReference>
<dbReference type="InterPro" id="IPR016181">
    <property type="entry name" value="Acyl_CoA_acyltransferase"/>
</dbReference>
<dbReference type="SUPFAM" id="SSF55729">
    <property type="entry name" value="Acyl-CoA N-acyltransferases (Nat)"/>
    <property type="match status" value="1"/>
</dbReference>
<dbReference type="PROSITE" id="PS51186">
    <property type="entry name" value="GNAT"/>
    <property type="match status" value="1"/>
</dbReference>
<dbReference type="GO" id="GO:0016747">
    <property type="term" value="F:acyltransferase activity, transferring groups other than amino-acyl groups"/>
    <property type="evidence" value="ECO:0007669"/>
    <property type="project" value="InterPro"/>
</dbReference>
<sequence>MAVEELTEREELREFLVQDRLANAYLLGNLDPSYFQFCRWYGSRDEQGKIANLMLVYRGLSLPVVFTSGRGEDLPDFLQACYEVVPERFHFHVLETQMADLTSTFEVGQAEAMIRMGLEREHFEPGVRDERVERLGHRDTAQIMALYEHYPDNFFEPYQLETGLYFGIRDEEGDLVSIAGVHVVSETHDIAVIGNLVTHSERRGQGLATACTARLLEELFERVSLVALNVQVENAPAIRMYENFGFRANNRFYEGRWSKAAERARA</sequence>
<dbReference type="OrthoDB" id="529907at2"/>
<evidence type="ECO:0000313" key="2">
    <source>
        <dbReference type="EMBL" id="TXD35336.1"/>
    </source>
</evidence>